<proteinExistence type="predicted"/>
<organism evidence="4 5">
    <name type="scientific">Mucilaginibacter psychrotolerans</name>
    <dbReference type="NCBI Taxonomy" id="1524096"/>
    <lineage>
        <taxon>Bacteria</taxon>
        <taxon>Pseudomonadati</taxon>
        <taxon>Bacteroidota</taxon>
        <taxon>Sphingobacteriia</taxon>
        <taxon>Sphingobacteriales</taxon>
        <taxon>Sphingobacteriaceae</taxon>
        <taxon>Mucilaginibacter</taxon>
    </lineage>
</organism>
<dbReference type="PROSITE" id="PS50977">
    <property type="entry name" value="HTH_TETR_2"/>
    <property type="match status" value="1"/>
</dbReference>
<keyword evidence="1 2" id="KW-0238">DNA-binding</keyword>
<sequence length="184" mass="21383">MNFQLDFPLNQKLFLRDPFSTELGRLMVSKAIDLIAQLGFEEFNFKKLAVEINSTEASIYRYFQNKHRLLLYIVNWYWSYVEFILSIKLENVSDYKQQLNIIIELLTKVISVENANLHYNSSHLHRILVNESSKVFLVTDVTELNNFGAFAAYENVCAKIAEVIASRSPHYQYPKSFSATLVKA</sequence>
<dbReference type="Pfam" id="PF00440">
    <property type="entry name" value="TetR_N"/>
    <property type="match status" value="1"/>
</dbReference>
<dbReference type="RefSeq" id="WP_133236582.1">
    <property type="nucleotide sequence ID" value="NZ_SOZE01000048.1"/>
</dbReference>
<feature type="DNA-binding region" description="H-T-H motif" evidence="2">
    <location>
        <begin position="44"/>
        <end position="63"/>
    </location>
</feature>
<evidence type="ECO:0000313" key="4">
    <source>
        <dbReference type="EMBL" id="TFF33320.1"/>
    </source>
</evidence>
<evidence type="ECO:0000313" key="5">
    <source>
        <dbReference type="Proteomes" id="UP000297540"/>
    </source>
</evidence>
<dbReference type="InterPro" id="IPR001647">
    <property type="entry name" value="HTH_TetR"/>
</dbReference>
<keyword evidence="5" id="KW-1185">Reference proteome</keyword>
<dbReference type="AlphaFoldDB" id="A0A4Y8S423"/>
<gene>
    <name evidence="4" type="ORF">E2R66_26335</name>
</gene>
<feature type="domain" description="HTH tetR-type" evidence="3">
    <location>
        <begin position="21"/>
        <end position="81"/>
    </location>
</feature>
<evidence type="ECO:0000256" key="1">
    <source>
        <dbReference type="ARBA" id="ARBA00023125"/>
    </source>
</evidence>
<reference evidence="4 5" key="1">
    <citation type="journal article" date="2017" name="Int. J. Syst. Evol. Microbiol.">
        <title>Mucilaginibacterpsychrotolerans sp. nov., isolated from peatlands.</title>
        <authorList>
            <person name="Deng Y."/>
            <person name="Shen L."/>
            <person name="Xu B."/>
            <person name="Liu Y."/>
            <person name="Gu Z."/>
            <person name="Liu H."/>
            <person name="Zhou Y."/>
        </authorList>
    </citation>
    <scope>NUCLEOTIDE SEQUENCE [LARGE SCALE GENOMIC DNA]</scope>
    <source>
        <strain evidence="4 5">NH7-4</strain>
    </source>
</reference>
<evidence type="ECO:0000256" key="2">
    <source>
        <dbReference type="PROSITE-ProRule" id="PRU00335"/>
    </source>
</evidence>
<comment type="caution">
    <text evidence="4">The sequence shown here is derived from an EMBL/GenBank/DDBJ whole genome shotgun (WGS) entry which is preliminary data.</text>
</comment>
<dbReference type="SUPFAM" id="SSF46689">
    <property type="entry name" value="Homeodomain-like"/>
    <property type="match status" value="1"/>
</dbReference>
<dbReference type="Proteomes" id="UP000297540">
    <property type="component" value="Unassembled WGS sequence"/>
</dbReference>
<dbReference type="Gene3D" id="1.10.357.10">
    <property type="entry name" value="Tetracycline Repressor, domain 2"/>
    <property type="match status" value="1"/>
</dbReference>
<dbReference type="OrthoDB" id="649282at2"/>
<name>A0A4Y8S423_9SPHI</name>
<accession>A0A4Y8S423</accession>
<dbReference type="EMBL" id="SOZE01000048">
    <property type="protein sequence ID" value="TFF33320.1"/>
    <property type="molecule type" value="Genomic_DNA"/>
</dbReference>
<evidence type="ECO:0000259" key="3">
    <source>
        <dbReference type="PROSITE" id="PS50977"/>
    </source>
</evidence>
<dbReference type="InterPro" id="IPR009057">
    <property type="entry name" value="Homeodomain-like_sf"/>
</dbReference>
<dbReference type="PRINTS" id="PR00455">
    <property type="entry name" value="HTHTETR"/>
</dbReference>
<dbReference type="GO" id="GO:0003677">
    <property type="term" value="F:DNA binding"/>
    <property type="evidence" value="ECO:0007669"/>
    <property type="project" value="UniProtKB-UniRule"/>
</dbReference>
<protein>
    <submittedName>
        <fullName evidence="4">TetR/AcrR family transcriptional regulator</fullName>
    </submittedName>
</protein>